<keyword evidence="3 5" id="KW-1133">Transmembrane helix</keyword>
<feature type="transmembrane region" description="Helical" evidence="5">
    <location>
        <begin position="767"/>
        <end position="792"/>
    </location>
</feature>
<comment type="subcellular location">
    <subcellularLocation>
        <location evidence="1">Membrane</location>
        <topology evidence="1">Multi-pass membrane protein</topology>
    </subcellularLocation>
</comment>
<protein>
    <submittedName>
        <fullName evidence="6">Solute carrier family protein</fullName>
    </submittedName>
</protein>
<proteinExistence type="predicted"/>
<feature type="transmembrane region" description="Helical" evidence="5">
    <location>
        <begin position="672"/>
        <end position="691"/>
    </location>
</feature>
<name>A0ABR1FWQ9_AURAN</name>
<organism evidence="6 7">
    <name type="scientific">Aureococcus anophagefferens</name>
    <name type="common">Harmful bloom alga</name>
    <dbReference type="NCBI Taxonomy" id="44056"/>
    <lineage>
        <taxon>Eukaryota</taxon>
        <taxon>Sar</taxon>
        <taxon>Stramenopiles</taxon>
        <taxon>Ochrophyta</taxon>
        <taxon>Pelagophyceae</taxon>
        <taxon>Pelagomonadales</taxon>
        <taxon>Pelagomonadaceae</taxon>
        <taxon>Aureococcus</taxon>
    </lineage>
</organism>
<evidence type="ECO:0000256" key="2">
    <source>
        <dbReference type="ARBA" id="ARBA00022692"/>
    </source>
</evidence>
<dbReference type="PANTHER" id="PTHR11132">
    <property type="entry name" value="SOLUTE CARRIER FAMILY 35"/>
    <property type="match status" value="1"/>
</dbReference>
<evidence type="ECO:0000256" key="1">
    <source>
        <dbReference type="ARBA" id="ARBA00004141"/>
    </source>
</evidence>
<accession>A0ABR1FWQ9</accession>
<feature type="transmembrane region" description="Helical" evidence="5">
    <location>
        <begin position="648"/>
        <end position="666"/>
    </location>
</feature>
<reference evidence="6 7" key="1">
    <citation type="submission" date="2024-03" db="EMBL/GenBank/DDBJ databases">
        <title>Aureococcus anophagefferens CCMP1851 and Kratosvirus quantuckense: Draft genome of a second virus-susceptible host strain in the model system.</title>
        <authorList>
            <person name="Chase E."/>
            <person name="Truchon A.R."/>
            <person name="Schepens W."/>
            <person name="Wilhelm S.W."/>
        </authorList>
    </citation>
    <scope>NUCLEOTIDE SEQUENCE [LARGE SCALE GENOMIC DNA]</scope>
    <source>
        <strain evidence="6 7">CCMP1851</strain>
    </source>
</reference>
<evidence type="ECO:0000256" key="3">
    <source>
        <dbReference type="ARBA" id="ARBA00022989"/>
    </source>
</evidence>
<evidence type="ECO:0000313" key="6">
    <source>
        <dbReference type="EMBL" id="KAK7240487.1"/>
    </source>
</evidence>
<feature type="transmembrane region" description="Helical" evidence="5">
    <location>
        <begin position="527"/>
        <end position="547"/>
    </location>
</feature>
<keyword evidence="4 5" id="KW-0472">Membrane</keyword>
<evidence type="ECO:0000313" key="7">
    <source>
        <dbReference type="Proteomes" id="UP001363151"/>
    </source>
</evidence>
<sequence length="905" mass="97428">MLLAVAATAAAAADPGKKTINVFYPAIKGYEDSRIGLDMLLTFVAPYVEKRGYALASVPYNALDELTDERPYAAGDVVVYAVRAEVASRAIPGGDYAVNKGCAYTFTEDALLAAPNALTLLEETIPLTLLDASDWNCQSKVPRTIHNSIRTSSGANGVMDFSTLMPFGVEYDSTEFLTEVGKARDVGDRRFAFSISEHTSYRKPSRVDLLETFSSSADRVSSALRGREYIFDLFNELSDEPTTHDTVYGLDYMEMLGDSIFVLCPAGDEYIAGCAVEALEYGAVPIMENPPSFKGCSDPVGYYERLGLRLTVKSWGELPGLLAYHFDRDDADDHLAELQAAVVAWHDAWKDDVADLIVAFKEDAATRTARNDCARVELSDAQKAQIDADFDAYYAQDHWYDNFRDSAWAPGSWCSKYESIQLGLDDDLRDTGCFDRACAPVSYAGFACGGGDAATNLAAAPEWLLHEDWVWYATKVLLWVLLICCARLFAVEFEAFERVAKRVAAAASGDADAAGAAATFRQAAAEALLMVATVANLIGLTFLNNYVMSETPYAATLTTLQMAASTVVACSINAARGRRLFGSVSLRLWATKVLPLAALFGVYLFTSNLVYRYLDVGFIQMLKPVNGIMLFVLSFGLGIDGRANAAKLLNAFVITGAVTAVAVGKAEIDPDGVTYAGLAIMAVSTVTAALYQTGIQLLMQRPGDERIDPVTMLAVMAPTTTLFLATYALATEWTDPDFVANVSGVSPLAVVADVALSVCLDLNKNLIIGLLSAVAYCLVGYTKDVLIVVIAATAGREAVGATQWEAYALLCLGQLVWTVKKMAQRLAADETLPLKKAGPYKAAKIADSQPQLGALSDCKIDPQIAALFPKRHAPDRQDSTDGAADATLEDDAALWSFVGEAGPKK</sequence>
<dbReference type="EMBL" id="JBBJCI010000211">
    <property type="protein sequence ID" value="KAK7240487.1"/>
    <property type="molecule type" value="Genomic_DNA"/>
</dbReference>
<dbReference type="InterPro" id="IPR050186">
    <property type="entry name" value="TPT_transporter"/>
</dbReference>
<evidence type="ECO:0000256" key="5">
    <source>
        <dbReference type="SAM" id="Phobius"/>
    </source>
</evidence>
<keyword evidence="7" id="KW-1185">Reference proteome</keyword>
<gene>
    <name evidence="6" type="ORF">SO694_00111037</name>
</gene>
<feature type="transmembrane region" description="Helical" evidence="5">
    <location>
        <begin position="586"/>
        <end position="605"/>
    </location>
</feature>
<feature type="transmembrane region" description="Helical" evidence="5">
    <location>
        <begin position="617"/>
        <end position="636"/>
    </location>
</feature>
<comment type="caution">
    <text evidence="6">The sequence shown here is derived from an EMBL/GenBank/DDBJ whole genome shotgun (WGS) entry which is preliminary data.</text>
</comment>
<feature type="transmembrane region" description="Helical" evidence="5">
    <location>
        <begin position="553"/>
        <end position="574"/>
    </location>
</feature>
<feature type="transmembrane region" description="Helical" evidence="5">
    <location>
        <begin position="469"/>
        <end position="490"/>
    </location>
</feature>
<feature type="transmembrane region" description="Helical" evidence="5">
    <location>
        <begin position="712"/>
        <end position="730"/>
    </location>
</feature>
<dbReference type="Proteomes" id="UP001363151">
    <property type="component" value="Unassembled WGS sequence"/>
</dbReference>
<keyword evidence="2 5" id="KW-0812">Transmembrane</keyword>
<evidence type="ECO:0000256" key="4">
    <source>
        <dbReference type="ARBA" id="ARBA00023136"/>
    </source>
</evidence>